<dbReference type="Pfam" id="PF00392">
    <property type="entry name" value="GntR"/>
    <property type="match status" value="1"/>
</dbReference>
<dbReference type="GO" id="GO:0003700">
    <property type="term" value="F:DNA-binding transcription factor activity"/>
    <property type="evidence" value="ECO:0007669"/>
    <property type="project" value="InterPro"/>
</dbReference>
<dbReference type="STRING" id="89524.SAMN05444370_11239"/>
<dbReference type="Gene3D" id="1.10.10.10">
    <property type="entry name" value="Winged helix-like DNA-binding domain superfamily/Winged helix DNA-binding domain"/>
    <property type="match status" value="1"/>
</dbReference>
<dbReference type="SMART" id="SM00345">
    <property type="entry name" value="HTH_GNTR"/>
    <property type="match status" value="1"/>
</dbReference>
<dbReference type="Proteomes" id="UP000198703">
    <property type="component" value="Unassembled WGS sequence"/>
</dbReference>
<evidence type="ECO:0000256" key="2">
    <source>
        <dbReference type="ARBA" id="ARBA00023125"/>
    </source>
</evidence>
<dbReference type="InterPro" id="IPR036388">
    <property type="entry name" value="WH-like_DNA-bd_sf"/>
</dbReference>
<evidence type="ECO:0000259" key="4">
    <source>
        <dbReference type="PROSITE" id="PS50949"/>
    </source>
</evidence>
<proteinExistence type="predicted"/>
<dbReference type="InterPro" id="IPR011711">
    <property type="entry name" value="GntR_C"/>
</dbReference>
<dbReference type="InterPro" id="IPR000524">
    <property type="entry name" value="Tscrpt_reg_HTH_GntR"/>
</dbReference>
<reference evidence="5 6" key="1">
    <citation type="submission" date="2016-10" db="EMBL/GenBank/DDBJ databases">
        <authorList>
            <person name="de Groot N.N."/>
        </authorList>
    </citation>
    <scope>NUCLEOTIDE SEQUENCE [LARGE SCALE GENOMIC DNA]</scope>
    <source>
        <strain evidence="5 6">DSM 15345</strain>
    </source>
</reference>
<dbReference type="RefSeq" id="WP_093255001.1">
    <property type="nucleotide sequence ID" value="NZ_FNQM01000012.1"/>
</dbReference>
<evidence type="ECO:0000256" key="1">
    <source>
        <dbReference type="ARBA" id="ARBA00023015"/>
    </source>
</evidence>
<accession>A0A1H4E5Z4</accession>
<dbReference type="AlphaFoldDB" id="A0A1H4E5Z4"/>
<keyword evidence="6" id="KW-1185">Reference proteome</keyword>
<feature type="domain" description="HTH gntR-type" evidence="4">
    <location>
        <begin position="5"/>
        <end position="72"/>
    </location>
</feature>
<keyword evidence="1" id="KW-0805">Transcription regulation</keyword>
<organism evidence="5 6">
    <name type="scientific">Rubrimonas cliftonensis</name>
    <dbReference type="NCBI Taxonomy" id="89524"/>
    <lineage>
        <taxon>Bacteria</taxon>
        <taxon>Pseudomonadati</taxon>
        <taxon>Pseudomonadota</taxon>
        <taxon>Alphaproteobacteria</taxon>
        <taxon>Rhodobacterales</taxon>
        <taxon>Paracoccaceae</taxon>
        <taxon>Rubrimonas</taxon>
    </lineage>
</organism>
<dbReference type="SUPFAM" id="SSF46785">
    <property type="entry name" value="Winged helix' DNA-binding domain"/>
    <property type="match status" value="1"/>
</dbReference>
<dbReference type="CDD" id="cd07377">
    <property type="entry name" value="WHTH_GntR"/>
    <property type="match status" value="1"/>
</dbReference>
<protein>
    <submittedName>
        <fullName evidence="5">Transcriptional regulator, GntR family</fullName>
    </submittedName>
</protein>
<evidence type="ECO:0000313" key="6">
    <source>
        <dbReference type="Proteomes" id="UP000198703"/>
    </source>
</evidence>
<sequence length="221" mass="23807">MTPAKGQSQRALAALREMIVTNRLPPGSTHLEAELAEMLGMSRTPVREAAVILAEQGLVEVRPRRGLRVLPLSARDMEEIYAILTELESLAAFEAARARPDAAALAPLRAQTEAMTAALDRGDRRGWAEADDAFHAALVALAGNRRLAGVVATMADQARRARLLTLPLRPAPYASSEDHRRLVEAIARGEAEEARSIHRAHRLSAMETLLGLLAAHGLAAV</sequence>
<dbReference type="InterPro" id="IPR008920">
    <property type="entry name" value="TF_FadR/GntR_C"/>
</dbReference>
<dbReference type="Gene3D" id="1.20.120.530">
    <property type="entry name" value="GntR ligand-binding domain-like"/>
    <property type="match status" value="1"/>
</dbReference>
<name>A0A1H4E5Z4_9RHOB</name>
<gene>
    <name evidence="5" type="ORF">SAMN05444370_11239</name>
</gene>
<dbReference type="SUPFAM" id="SSF48008">
    <property type="entry name" value="GntR ligand-binding domain-like"/>
    <property type="match status" value="1"/>
</dbReference>
<dbReference type="Pfam" id="PF07729">
    <property type="entry name" value="FCD"/>
    <property type="match status" value="1"/>
</dbReference>
<dbReference type="PROSITE" id="PS50949">
    <property type="entry name" value="HTH_GNTR"/>
    <property type="match status" value="1"/>
</dbReference>
<dbReference type="PANTHER" id="PTHR43537:SF45">
    <property type="entry name" value="GNTR FAMILY REGULATORY PROTEIN"/>
    <property type="match status" value="1"/>
</dbReference>
<dbReference type="EMBL" id="FNQM01000012">
    <property type="protein sequence ID" value="SEA79792.1"/>
    <property type="molecule type" value="Genomic_DNA"/>
</dbReference>
<keyword evidence="2" id="KW-0238">DNA-binding</keyword>
<dbReference type="PANTHER" id="PTHR43537">
    <property type="entry name" value="TRANSCRIPTIONAL REGULATOR, GNTR FAMILY"/>
    <property type="match status" value="1"/>
</dbReference>
<dbReference type="InterPro" id="IPR036390">
    <property type="entry name" value="WH_DNA-bd_sf"/>
</dbReference>
<dbReference type="SMART" id="SM00895">
    <property type="entry name" value="FCD"/>
    <property type="match status" value="1"/>
</dbReference>
<dbReference type="OrthoDB" id="9028214at2"/>
<keyword evidence="3" id="KW-0804">Transcription</keyword>
<evidence type="ECO:0000256" key="3">
    <source>
        <dbReference type="ARBA" id="ARBA00023163"/>
    </source>
</evidence>
<evidence type="ECO:0000313" key="5">
    <source>
        <dbReference type="EMBL" id="SEA79792.1"/>
    </source>
</evidence>
<dbReference type="GO" id="GO:0003677">
    <property type="term" value="F:DNA binding"/>
    <property type="evidence" value="ECO:0007669"/>
    <property type="project" value="UniProtKB-KW"/>
</dbReference>